<evidence type="ECO:0000256" key="11">
    <source>
        <dbReference type="ARBA" id="ARBA00023033"/>
    </source>
</evidence>
<feature type="transmembrane region" description="Helical" evidence="15">
    <location>
        <begin position="6"/>
        <end position="26"/>
    </location>
</feature>
<dbReference type="GO" id="GO:0005789">
    <property type="term" value="C:endoplasmic reticulum membrane"/>
    <property type="evidence" value="ECO:0007669"/>
    <property type="project" value="UniProtKB-SubCell"/>
</dbReference>
<reference evidence="16 17" key="1">
    <citation type="submission" date="2024-05" db="EMBL/GenBank/DDBJ databases">
        <title>Genetic variation in Jamaican populations of the coffee berry borer (Hypothenemus hampei).</title>
        <authorList>
            <person name="Errbii M."/>
            <person name="Myrie A."/>
        </authorList>
    </citation>
    <scope>NUCLEOTIDE SEQUENCE [LARGE SCALE GENOMIC DNA]</scope>
    <source>
        <strain evidence="16">JA-Hopewell-2020-01-JO</strain>
        <tissue evidence="16">Whole body</tissue>
    </source>
</reference>
<keyword evidence="8" id="KW-0492">Microsome</keyword>
<name>A0ABD1DZJ9_HYPHA</name>
<keyword evidence="15" id="KW-0812">Transmembrane</keyword>
<keyword evidence="12 15" id="KW-0472">Membrane</keyword>
<evidence type="ECO:0000256" key="5">
    <source>
        <dbReference type="ARBA" id="ARBA00022617"/>
    </source>
</evidence>
<dbReference type="PANTHER" id="PTHR24292">
    <property type="entry name" value="CYTOCHROME P450"/>
    <property type="match status" value="1"/>
</dbReference>
<evidence type="ECO:0000313" key="16">
    <source>
        <dbReference type="EMBL" id="KAL1487760.1"/>
    </source>
</evidence>
<dbReference type="AlphaFoldDB" id="A0ABD1DZJ9"/>
<proteinExistence type="inferred from homology"/>
<keyword evidence="17" id="KW-1185">Reference proteome</keyword>
<organism evidence="16 17">
    <name type="scientific">Hypothenemus hampei</name>
    <name type="common">Coffee berry borer</name>
    <dbReference type="NCBI Taxonomy" id="57062"/>
    <lineage>
        <taxon>Eukaryota</taxon>
        <taxon>Metazoa</taxon>
        <taxon>Ecdysozoa</taxon>
        <taxon>Arthropoda</taxon>
        <taxon>Hexapoda</taxon>
        <taxon>Insecta</taxon>
        <taxon>Pterygota</taxon>
        <taxon>Neoptera</taxon>
        <taxon>Endopterygota</taxon>
        <taxon>Coleoptera</taxon>
        <taxon>Polyphaga</taxon>
        <taxon>Cucujiformia</taxon>
        <taxon>Curculionidae</taxon>
        <taxon>Scolytinae</taxon>
        <taxon>Hypothenemus</taxon>
    </lineage>
</organism>
<dbReference type="FunFam" id="1.10.630.10:FF:000042">
    <property type="entry name" value="Cytochrome P450"/>
    <property type="match status" value="1"/>
</dbReference>
<dbReference type="CDD" id="cd11056">
    <property type="entry name" value="CYP6-like"/>
    <property type="match status" value="1"/>
</dbReference>
<evidence type="ECO:0000256" key="8">
    <source>
        <dbReference type="ARBA" id="ARBA00022848"/>
    </source>
</evidence>
<evidence type="ECO:0000256" key="9">
    <source>
        <dbReference type="ARBA" id="ARBA00023002"/>
    </source>
</evidence>
<dbReference type="GO" id="GO:0004497">
    <property type="term" value="F:monooxygenase activity"/>
    <property type="evidence" value="ECO:0007669"/>
    <property type="project" value="UniProtKB-KW"/>
</dbReference>
<evidence type="ECO:0000256" key="4">
    <source>
        <dbReference type="ARBA" id="ARBA00010617"/>
    </source>
</evidence>
<comment type="similarity">
    <text evidence="4 14">Belongs to the cytochrome P450 family.</text>
</comment>
<keyword evidence="5 13" id="KW-0349">Heme</keyword>
<dbReference type="EMBL" id="JBDJPC010000019">
    <property type="protein sequence ID" value="KAL1487760.1"/>
    <property type="molecule type" value="Genomic_DNA"/>
</dbReference>
<evidence type="ECO:0000256" key="6">
    <source>
        <dbReference type="ARBA" id="ARBA00022723"/>
    </source>
</evidence>
<dbReference type="Proteomes" id="UP001566132">
    <property type="component" value="Unassembled WGS sequence"/>
</dbReference>
<dbReference type="InterPro" id="IPR002401">
    <property type="entry name" value="Cyt_P450_E_grp-I"/>
</dbReference>
<evidence type="ECO:0000256" key="14">
    <source>
        <dbReference type="RuleBase" id="RU000461"/>
    </source>
</evidence>
<keyword evidence="6 13" id="KW-0479">Metal-binding</keyword>
<dbReference type="Gene3D" id="1.10.630.10">
    <property type="entry name" value="Cytochrome P450"/>
    <property type="match status" value="1"/>
</dbReference>
<dbReference type="Pfam" id="PF00067">
    <property type="entry name" value="p450"/>
    <property type="match status" value="1"/>
</dbReference>
<evidence type="ECO:0000313" key="17">
    <source>
        <dbReference type="Proteomes" id="UP001566132"/>
    </source>
</evidence>
<dbReference type="InterPro" id="IPR036396">
    <property type="entry name" value="Cyt_P450_sf"/>
</dbReference>
<evidence type="ECO:0000256" key="7">
    <source>
        <dbReference type="ARBA" id="ARBA00022824"/>
    </source>
</evidence>
<comment type="cofactor">
    <cofactor evidence="1 13">
        <name>heme</name>
        <dbReference type="ChEBI" id="CHEBI:30413"/>
    </cofactor>
</comment>
<keyword evidence="15" id="KW-1133">Transmembrane helix</keyword>
<evidence type="ECO:0000256" key="12">
    <source>
        <dbReference type="ARBA" id="ARBA00023136"/>
    </source>
</evidence>
<sequence>MYITLTILWSVPISIVALILVFGALYRHWFSYWRKKNINYLEPTFPFGNAFNFFSGRKSFGELFADWYLEMKKRQWPYGGAYFCGKPVFIPVDNSLIKKILISDFILFPNRGLFVDKNEPLSTNLFNLENYEWKNIRSKIPAAFTAAKMRRNVIIMEKISKILVELLQKLSANNQPINIKDVLTRFMVDLDAACLLGINSNTLNNKDEELLKQSRPFFDHQFSRTIITMVVLIPRHILSLFHFKLFPKSTTNYFLDMFKQIKETREKETGKRNDLTDLLIDLCDETKDHPDFNGVGKMGPLTFNEFASQIYVFFEAAFETSSSTLTLTLYELAVNPEIQARLREEIDKVLKKYDGQIGYDSINEMVYLDRVVDETLRKYPIFPILPRVCVNDYQIPDTDITIDKNTFIMVTNLGIQHDPEYYPDPMRFDLDRFIPENKAKRPHCSYMPFGEGPRICVGKRFGIWQTKIGLISVVKNFQISLSKKTKLPLSFVSKELILNAQGSIWLNLDKL</sequence>
<evidence type="ECO:0000256" key="15">
    <source>
        <dbReference type="SAM" id="Phobius"/>
    </source>
</evidence>
<protein>
    <recommendedName>
        <fullName evidence="18">Cytochrome P450</fullName>
    </recommendedName>
</protein>
<comment type="caution">
    <text evidence="16">The sequence shown here is derived from an EMBL/GenBank/DDBJ whole genome shotgun (WGS) entry which is preliminary data.</text>
</comment>
<keyword evidence="10 13" id="KW-0408">Iron</keyword>
<dbReference type="PANTHER" id="PTHR24292:SF54">
    <property type="entry name" value="CYP9F3-RELATED"/>
    <property type="match status" value="1"/>
</dbReference>
<dbReference type="InterPro" id="IPR017972">
    <property type="entry name" value="Cyt_P450_CS"/>
</dbReference>
<evidence type="ECO:0000256" key="2">
    <source>
        <dbReference type="ARBA" id="ARBA00004174"/>
    </source>
</evidence>
<evidence type="ECO:0000256" key="3">
    <source>
        <dbReference type="ARBA" id="ARBA00004406"/>
    </source>
</evidence>
<accession>A0ABD1DZJ9</accession>
<evidence type="ECO:0000256" key="1">
    <source>
        <dbReference type="ARBA" id="ARBA00001971"/>
    </source>
</evidence>
<dbReference type="PRINTS" id="PR00385">
    <property type="entry name" value="P450"/>
</dbReference>
<feature type="binding site" description="axial binding residue" evidence="13">
    <location>
        <position position="456"/>
    </location>
    <ligand>
        <name>heme</name>
        <dbReference type="ChEBI" id="CHEBI:30413"/>
    </ligand>
    <ligandPart>
        <name>Fe</name>
        <dbReference type="ChEBI" id="CHEBI:18248"/>
    </ligandPart>
</feature>
<dbReference type="GO" id="GO:0046872">
    <property type="term" value="F:metal ion binding"/>
    <property type="evidence" value="ECO:0007669"/>
    <property type="project" value="UniProtKB-KW"/>
</dbReference>
<evidence type="ECO:0000256" key="10">
    <source>
        <dbReference type="ARBA" id="ARBA00023004"/>
    </source>
</evidence>
<comment type="subcellular location">
    <subcellularLocation>
        <location evidence="3">Endoplasmic reticulum membrane</location>
        <topology evidence="3">Peripheral membrane protein</topology>
    </subcellularLocation>
    <subcellularLocation>
        <location evidence="2">Microsome membrane</location>
        <topology evidence="2">Peripheral membrane protein</topology>
    </subcellularLocation>
</comment>
<evidence type="ECO:0008006" key="18">
    <source>
        <dbReference type="Google" id="ProtNLM"/>
    </source>
</evidence>
<keyword evidence="9 14" id="KW-0560">Oxidoreductase</keyword>
<dbReference type="PROSITE" id="PS00086">
    <property type="entry name" value="CYTOCHROME_P450"/>
    <property type="match status" value="1"/>
</dbReference>
<dbReference type="SUPFAM" id="SSF48264">
    <property type="entry name" value="Cytochrome P450"/>
    <property type="match status" value="1"/>
</dbReference>
<gene>
    <name evidence="16" type="ORF">ABEB36_015595</name>
</gene>
<dbReference type="InterPro" id="IPR050476">
    <property type="entry name" value="Insect_CytP450_Detox"/>
</dbReference>
<keyword evidence="7" id="KW-0256">Endoplasmic reticulum</keyword>
<evidence type="ECO:0000256" key="13">
    <source>
        <dbReference type="PIRSR" id="PIRSR602401-1"/>
    </source>
</evidence>
<dbReference type="InterPro" id="IPR001128">
    <property type="entry name" value="Cyt_P450"/>
</dbReference>
<keyword evidence="11 14" id="KW-0503">Monooxygenase</keyword>
<dbReference type="PRINTS" id="PR00463">
    <property type="entry name" value="EP450I"/>
</dbReference>